<comment type="subunit">
    <text evidence="6">Homohexamer; trimer of dimers.</text>
</comment>
<dbReference type="SUPFAM" id="SSF55040">
    <property type="entry name" value="Molybdenum cofactor biosynthesis protein C, MoaC"/>
    <property type="match status" value="1"/>
</dbReference>
<evidence type="ECO:0000256" key="3">
    <source>
        <dbReference type="ARBA" id="ARBA00012575"/>
    </source>
</evidence>
<feature type="compositionally biased region" description="Basic and acidic residues" evidence="7">
    <location>
        <begin position="162"/>
        <end position="171"/>
    </location>
</feature>
<accession>A0A3E0VIK8</accession>
<dbReference type="AlphaFoldDB" id="A0A3E0VIK8"/>
<evidence type="ECO:0000259" key="8">
    <source>
        <dbReference type="Pfam" id="PF01967"/>
    </source>
</evidence>
<comment type="similarity">
    <text evidence="6">Belongs to the MoaC family.</text>
</comment>
<dbReference type="PANTHER" id="PTHR22960:SF0">
    <property type="entry name" value="MOLYBDENUM COFACTOR BIOSYNTHESIS PROTEIN 1"/>
    <property type="match status" value="1"/>
</dbReference>
<dbReference type="InterPro" id="IPR023045">
    <property type="entry name" value="MoaC"/>
</dbReference>
<name>A0A3E0VIK8_9MICO</name>
<protein>
    <recommendedName>
        <fullName evidence="3 6">Cyclic pyranopterin monophosphate synthase</fullName>
        <ecNumber evidence="3 6">4.6.1.17</ecNumber>
    </recommendedName>
    <alternativeName>
        <fullName evidence="6">Molybdenum cofactor biosynthesis protein C</fullName>
    </alternativeName>
</protein>
<feature type="binding site" evidence="6">
    <location>
        <begin position="86"/>
        <end position="88"/>
    </location>
    <ligand>
        <name>substrate</name>
    </ligand>
</feature>
<keyword evidence="4 6" id="KW-0501">Molybdenum cofactor biosynthesis</keyword>
<feature type="region of interest" description="Disordered" evidence="7">
    <location>
        <begin position="156"/>
        <end position="184"/>
    </location>
</feature>
<reference evidence="9 10" key="1">
    <citation type="submission" date="2017-04" db="EMBL/GenBank/DDBJ databases">
        <title>Comparative genome analysis of Subtercola boreus.</title>
        <authorList>
            <person name="Cho Y.-J."/>
            <person name="Cho A."/>
            <person name="Kim O.-S."/>
            <person name="Lee J.-I."/>
        </authorList>
    </citation>
    <scope>NUCLEOTIDE SEQUENCE [LARGE SCALE GENOMIC DNA]</scope>
    <source>
        <strain evidence="9 10">K300</strain>
    </source>
</reference>
<evidence type="ECO:0000256" key="2">
    <source>
        <dbReference type="ARBA" id="ARBA00005046"/>
    </source>
</evidence>
<dbReference type="CDD" id="cd01420">
    <property type="entry name" value="MoaC_PE"/>
    <property type="match status" value="1"/>
</dbReference>
<proteinExistence type="inferred from homology"/>
<dbReference type="InterPro" id="IPR047594">
    <property type="entry name" value="MoaC_bact/euk"/>
</dbReference>
<dbReference type="UniPathway" id="UPA00344"/>
<dbReference type="NCBIfam" id="TIGR00581">
    <property type="entry name" value="moaC"/>
    <property type="match status" value="1"/>
</dbReference>
<dbReference type="Proteomes" id="UP000256486">
    <property type="component" value="Unassembled WGS sequence"/>
</dbReference>
<dbReference type="InterPro" id="IPR036522">
    <property type="entry name" value="MoaC_sf"/>
</dbReference>
<dbReference type="Pfam" id="PF01967">
    <property type="entry name" value="MoaC"/>
    <property type="match status" value="1"/>
</dbReference>
<evidence type="ECO:0000256" key="4">
    <source>
        <dbReference type="ARBA" id="ARBA00023150"/>
    </source>
</evidence>
<dbReference type="GO" id="GO:0061798">
    <property type="term" value="F:GTP 3',8'-cyclase activity"/>
    <property type="evidence" value="ECO:0007669"/>
    <property type="project" value="TreeGrafter"/>
</dbReference>
<comment type="caution">
    <text evidence="9">The sequence shown here is derived from an EMBL/GenBank/DDBJ whole genome shotgun (WGS) entry which is preliminary data.</text>
</comment>
<dbReference type="EC" id="4.6.1.17" evidence="3 6"/>
<comment type="function">
    <text evidence="6">Catalyzes the conversion of (8S)-3',8-cyclo-7,8-dihydroguanosine 5'-triphosphate to cyclic pyranopterin monophosphate (cPMP).</text>
</comment>
<evidence type="ECO:0000256" key="5">
    <source>
        <dbReference type="ARBA" id="ARBA00023239"/>
    </source>
</evidence>
<evidence type="ECO:0000256" key="1">
    <source>
        <dbReference type="ARBA" id="ARBA00001637"/>
    </source>
</evidence>
<sequence>MSDAGQGGGAGEPALTHVRPDGAVLMVDVTDKAITKRVAHAEATLITRPDVIGMLVAGELPKGEALATARIAGIMGAKQTSSLIPLCHPLPLSGATVDFTPLADRVIIHTMVKTTGVTGVEMEALTAASIAALTLYDMIKAVDKLAEITGIHVVSKSGGKSGDWERPDVAGEHLPGSGASGAAV</sequence>
<comment type="catalytic activity">
    <reaction evidence="1 6">
        <text>(8S)-3',8-cyclo-7,8-dihydroguanosine 5'-triphosphate = cyclic pyranopterin phosphate + diphosphate</text>
        <dbReference type="Rhea" id="RHEA:49580"/>
        <dbReference type="ChEBI" id="CHEBI:33019"/>
        <dbReference type="ChEBI" id="CHEBI:59648"/>
        <dbReference type="ChEBI" id="CHEBI:131766"/>
        <dbReference type="EC" id="4.6.1.17"/>
    </reaction>
</comment>
<evidence type="ECO:0000256" key="7">
    <source>
        <dbReference type="SAM" id="MobiDB-lite"/>
    </source>
</evidence>
<gene>
    <name evidence="6" type="primary">moaC</name>
    <name evidence="9" type="ORF">B7R54_05250</name>
</gene>
<feature type="domain" description="Molybdopterin cofactor biosynthesis C (MoaC)" evidence="8">
    <location>
        <begin position="26"/>
        <end position="159"/>
    </location>
</feature>
<dbReference type="PANTHER" id="PTHR22960">
    <property type="entry name" value="MOLYBDOPTERIN COFACTOR SYNTHESIS PROTEIN A"/>
    <property type="match status" value="1"/>
</dbReference>
<dbReference type="HAMAP" id="MF_01224_B">
    <property type="entry name" value="MoaC_B"/>
    <property type="match status" value="1"/>
</dbReference>
<feature type="binding site" evidence="6">
    <location>
        <begin position="122"/>
        <end position="123"/>
    </location>
    <ligand>
        <name>substrate</name>
    </ligand>
</feature>
<keyword evidence="10" id="KW-1185">Reference proteome</keyword>
<dbReference type="OrthoDB" id="9794429at2"/>
<dbReference type="GO" id="GO:0006777">
    <property type="term" value="P:Mo-molybdopterin cofactor biosynthetic process"/>
    <property type="evidence" value="ECO:0007669"/>
    <property type="project" value="UniProtKB-UniRule"/>
</dbReference>
<keyword evidence="5 6" id="KW-0456">Lyase</keyword>
<comment type="pathway">
    <text evidence="2 6">Cofactor biosynthesis; molybdopterin biosynthesis.</text>
</comment>
<dbReference type="Gene3D" id="3.30.70.640">
    <property type="entry name" value="Molybdopterin cofactor biosynthesis C (MoaC) domain"/>
    <property type="match status" value="1"/>
</dbReference>
<evidence type="ECO:0000313" key="9">
    <source>
        <dbReference type="EMBL" id="RFA08697.1"/>
    </source>
</evidence>
<dbReference type="NCBIfam" id="NF006870">
    <property type="entry name" value="PRK09364.1"/>
    <property type="match status" value="1"/>
</dbReference>
<dbReference type="GO" id="GO:0061799">
    <property type="term" value="F:cyclic pyranopterin monophosphate synthase activity"/>
    <property type="evidence" value="ECO:0007669"/>
    <property type="project" value="UniProtKB-UniRule"/>
</dbReference>
<evidence type="ECO:0000313" key="10">
    <source>
        <dbReference type="Proteomes" id="UP000256486"/>
    </source>
</evidence>
<feature type="active site" evidence="6">
    <location>
        <position position="137"/>
    </location>
</feature>
<evidence type="ECO:0000256" key="6">
    <source>
        <dbReference type="HAMAP-Rule" id="MF_01224"/>
    </source>
</evidence>
<dbReference type="EMBL" id="NBWZ01000001">
    <property type="protein sequence ID" value="RFA08697.1"/>
    <property type="molecule type" value="Genomic_DNA"/>
</dbReference>
<organism evidence="9 10">
    <name type="scientific">Subtercola boreus</name>
    <dbReference type="NCBI Taxonomy" id="120213"/>
    <lineage>
        <taxon>Bacteria</taxon>
        <taxon>Bacillati</taxon>
        <taxon>Actinomycetota</taxon>
        <taxon>Actinomycetes</taxon>
        <taxon>Micrococcales</taxon>
        <taxon>Microbacteriaceae</taxon>
        <taxon>Subtercola</taxon>
    </lineage>
</organism>
<dbReference type="RefSeq" id="WP_116414103.1">
    <property type="nucleotide sequence ID" value="NZ_NBWZ01000001.1"/>
</dbReference>
<dbReference type="InterPro" id="IPR002820">
    <property type="entry name" value="Mopterin_CF_biosynth-C_dom"/>
</dbReference>
<dbReference type="InterPro" id="IPR050105">
    <property type="entry name" value="MoCo_biosynth_MoaA/MoaC"/>
</dbReference>